<protein>
    <submittedName>
        <fullName evidence="2">Uncharacterized protein</fullName>
    </submittedName>
</protein>
<sequence>PFLLSVYGNLGGENVSCLSINSEIRGTYFQLIKVTRVRQSVRRLLLLDPVQDAAIDRTTERQQQQHPKQHCVRSPVH</sequence>
<organism evidence="2 3">
    <name type="scientific">Takifugu rubripes</name>
    <name type="common">Japanese pufferfish</name>
    <name type="synonym">Fugu rubripes</name>
    <dbReference type="NCBI Taxonomy" id="31033"/>
    <lineage>
        <taxon>Eukaryota</taxon>
        <taxon>Metazoa</taxon>
        <taxon>Chordata</taxon>
        <taxon>Craniata</taxon>
        <taxon>Vertebrata</taxon>
        <taxon>Euteleostomi</taxon>
        <taxon>Actinopterygii</taxon>
        <taxon>Neopterygii</taxon>
        <taxon>Teleostei</taxon>
        <taxon>Neoteleostei</taxon>
        <taxon>Acanthomorphata</taxon>
        <taxon>Eupercaria</taxon>
        <taxon>Tetraodontiformes</taxon>
        <taxon>Tetradontoidea</taxon>
        <taxon>Tetraodontidae</taxon>
        <taxon>Takifugu</taxon>
    </lineage>
</organism>
<feature type="region of interest" description="Disordered" evidence="1">
    <location>
        <begin position="58"/>
        <end position="77"/>
    </location>
</feature>
<evidence type="ECO:0000313" key="2">
    <source>
        <dbReference type="Ensembl" id="ENSTRUP00000053005.2"/>
    </source>
</evidence>
<reference evidence="2 3" key="1">
    <citation type="journal article" date="2011" name="Genome Biol. Evol.">
        <title>Integration of the genetic map and genome assembly of fugu facilitates insights into distinct features of genome evolution in teleosts and mammals.</title>
        <authorList>
            <person name="Kai W."/>
            <person name="Kikuchi K."/>
            <person name="Tohari S."/>
            <person name="Chew A.K."/>
            <person name="Tay A."/>
            <person name="Fujiwara A."/>
            <person name="Hosoya S."/>
            <person name="Suetake H."/>
            <person name="Naruse K."/>
            <person name="Brenner S."/>
            <person name="Suzuki Y."/>
            <person name="Venkatesh B."/>
        </authorList>
    </citation>
    <scope>NUCLEOTIDE SEQUENCE [LARGE SCALE GENOMIC DNA]</scope>
</reference>
<name>A0A3B5KAJ4_TAKRU</name>
<feature type="compositionally biased region" description="Basic residues" evidence="1">
    <location>
        <begin position="67"/>
        <end position="77"/>
    </location>
</feature>
<dbReference type="InParanoid" id="A0A3B5KAJ4"/>
<dbReference type="Ensembl" id="ENSTRUT00000050375.2">
    <property type="protein sequence ID" value="ENSTRUP00000053005.2"/>
    <property type="gene ID" value="ENSTRUG00000022748.2"/>
</dbReference>
<dbReference type="AlphaFoldDB" id="A0A3B5KAJ4"/>
<evidence type="ECO:0000313" key="3">
    <source>
        <dbReference type="Proteomes" id="UP000005226"/>
    </source>
</evidence>
<accession>A0A3B5KAJ4</accession>
<reference evidence="2" key="2">
    <citation type="submission" date="2025-08" db="UniProtKB">
        <authorList>
            <consortium name="Ensembl"/>
        </authorList>
    </citation>
    <scope>IDENTIFICATION</scope>
</reference>
<proteinExistence type="predicted"/>
<evidence type="ECO:0000256" key="1">
    <source>
        <dbReference type="SAM" id="MobiDB-lite"/>
    </source>
</evidence>
<reference evidence="2" key="3">
    <citation type="submission" date="2025-09" db="UniProtKB">
        <authorList>
            <consortium name="Ensembl"/>
        </authorList>
    </citation>
    <scope>IDENTIFICATION</scope>
</reference>
<dbReference type="Proteomes" id="UP000005226">
    <property type="component" value="Chromosome 15"/>
</dbReference>
<keyword evidence="3" id="KW-1185">Reference proteome</keyword>